<dbReference type="RefSeq" id="WP_244194399.1">
    <property type="nucleotide sequence ID" value="NZ_CABMNB010000047.1"/>
</dbReference>
<protein>
    <submittedName>
        <fullName evidence="1">Bifunctional adenosylcobinamide kinase/adenosylcobinamide-phosphate guanylyltransferase</fullName>
    </submittedName>
</protein>
<dbReference type="Gene3D" id="3.40.50.300">
    <property type="entry name" value="P-loop containing nucleotide triphosphate hydrolases"/>
    <property type="match status" value="1"/>
</dbReference>
<accession>A0ABT4G028</accession>
<dbReference type="SUPFAM" id="SSF52540">
    <property type="entry name" value="P-loop containing nucleoside triphosphate hydrolases"/>
    <property type="match status" value="1"/>
</dbReference>
<keyword evidence="1" id="KW-0418">Kinase</keyword>
<dbReference type="InterPro" id="IPR027417">
    <property type="entry name" value="P-loop_NTPase"/>
</dbReference>
<keyword evidence="2" id="KW-1185">Reference proteome</keyword>
<dbReference type="GO" id="GO:0016301">
    <property type="term" value="F:kinase activity"/>
    <property type="evidence" value="ECO:0007669"/>
    <property type="project" value="UniProtKB-KW"/>
</dbReference>
<gene>
    <name evidence="1" type="ORF">M5W83_19890</name>
</gene>
<dbReference type="GeneID" id="76996232"/>
<reference evidence="1 2" key="1">
    <citation type="submission" date="2022-05" db="EMBL/GenBank/DDBJ databases">
        <title>Genome Sequencing of Bee-Associated Microbes.</title>
        <authorList>
            <person name="Dunlap C."/>
        </authorList>
    </citation>
    <scope>NUCLEOTIDE SEQUENCE [LARGE SCALE GENOMIC DNA]</scope>
    <source>
        <strain evidence="1 2">NRRL B-14613</strain>
    </source>
</reference>
<comment type="caution">
    <text evidence="1">The sequence shown here is derived from an EMBL/GenBank/DDBJ whole genome shotgun (WGS) entry which is preliminary data.</text>
</comment>
<keyword evidence="1" id="KW-0808">Transferase</keyword>
<evidence type="ECO:0000313" key="1">
    <source>
        <dbReference type="EMBL" id="MCY9609414.1"/>
    </source>
</evidence>
<dbReference type="Proteomes" id="UP001209276">
    <property type="component" value="Unassembled WGS sequence"/>
</dbReference>
<dbReference type="InterPro" id="IPR003203">
    <property type="entry name" value="CobU/CobP"/>
</dbReference>
<sequence length="196" mass="22091">MEGVSVIIGITGGHGSGKTSFALSYASGFGREGLYLSTLHTSLPDGMPDSSRCRWQHLQAGEELPGLLHRINEESNLFRAERRVVVVDSITSYLAGVHAQLWKKRPEGDNEEYDAIYIEEIVAARKRLQEALFAFQGKLFLITNDPPAYTPFTDPKEQSYIIEHAALNRDLARRSHQWFRLEAGMPEEVSARRFRG</sequence>
<organism evidence="1 2">
    <name type="scientific">Paenibacillus thiaminolyticus</name>
    <name type="common">Bacillus thiaminolyticus</name>
    <dbReference type="NCBI Taxonomy" id="49283"/>
    <lineage>
        <taxon>Bacteria</taxon>
        <taxon>Bacillati</taxon>
        <taxon>Bacillota</taxon>
        <taxon>Bacilli</taxon>
        <taxon>Bacillales</taxon>
        <taxon>Paenibacillaceae</taxon>
        <taxon>Paenibacillus</taxon>
    </lineage>
</organism>
<dbReference type="Pfam" id="PF02283">
    <property type="entry name" value="CobU"/>
    <property type="match status" value="1"/>
</dbReference>
<keyword evidence="1" id="KW-0548">Nucleotidyltransferase</keyword>
<evidence type="ECO:0000313" key="2">
    <source>
        <dbReference type="Proteomes" id="UP001209276"/>
    </source>
</evidence>
<proteinExistence type="predicted"/>
<name>A0ABT4G028_PANTH</name>
<dbReference type="EMBL" id="JAMDMM010000039">
    <property type="protein sequence ID" value="MCY9609414.1"/>
    <property type="molecule type" value="Genomic_DNA"/>
</dbReference>
<dbReference type="GO" id="GO:0016779">
    <property type="term" value="F:nucleotidyltransferase activity"/>
    <property type="evidence" value="ECO:0007669"/>
    <property type="project" value="UniProtKB-KW"/>
</dbReference>